<dbReference type="Proteomes" id="UP000261520">
    <property type="component" value="Unplaced"/>
</dbReference>
<evidence type="ECO:0000259" key="3">
    <source>
        <dbReference type="Pfam" id="PF07894"/>
    </source>
</evidence>
<name>A0A3B4ACN3_9GOBI</name>
<dbReference type="SUPFAM" id="SSF56024">
    <property type="entry name" value="Phospholipase D/nuclease"/>
    <property type="match status" value="1"/>
</dbReference>
<dbReference type="GO" id="GO:0007165">
    <property type="term" value="P:signal transduction"/>
    <property type="evidence" value="ECO:0007669"/>
    <property type="project" value="TreeGrafter"/>
</dbReference>
<dbReference type="PANTHER" id="PTHR16181:SF14">
    <property type="entry name" value="FAMILY WITH SEQUENCE SIMILARITY 83 MEMBER FA"/>
    <property type="match status" value="1"/>
</dbReference>
<comment type="similarity">
    <text evidence="1">Belongs to the FAM83 family.</text>
</comment>
<reference evidence="4" key="1">
    <citation type="submission" date="2025-08" db="UniProtKB">
        <authorList>
            <consortium name="Ensembl"/>
        </authorList>
    </citation>
    <scope>IDENTIFICATION</scope>
</reference>
<feature type="compositionally biased region" description="Basic and acidic residues" evidence="2">
    <location>
        <begin position="14"/>
        <end position="23"/>
    </location>
</feature>
<feature type="region of interest" description="Disordered" evidence="2">
    <location>
        <begin position="402"/>
        <end position="491"/>
    </location>
</feature>
<feature type="compositionally biased region" description="Polar residues" evidence="2">
    <location>
        <begin position="472"/>
        <end position="488"/>
    </location>
</feature>
<dbReference type="InterPro" id="IPR050944">
    <property type="entry name" value="FAM83"/>
</dbReference>
<evidence type="ECO:0000256" key="2">
    <source>
        <dbReference type="SAM" id="MobiDB-lite"/>
    </source>
</evidence>
<feature type="compositionally biased region" description="Basic and acidic residues" evidence="2">
    <location>
        <begin position="414"/>
        <end position="423"/>
    </location>
</feature>
<dbReference type="Pfam" id="PF07894">
    <property type="entry name" value="SACK1"/>
    <property type="match status" value="1"/>
</dbReference>
<reference evidence="4" key="2">
    <citation type="submission" date="2025-09" db="UniProtKB">
        <authorList>
            <consortium name="Ensembl"/>
        </authorList>
    </citation>
    <scope>IDENTIFICATION</scope>
</reference>
<feature type="region of interest" description="Disordered" evidence="2">
    <location>
        <begin position="1"/>
        <end position="23"/>
    </location>
</feature>
<dbReference type="InterPro" id="IPR012461">
    <property type="entry name" value="SACK1"/>
</dbReference>
<organism evidence="4 5">
    <name type="scientific">Periophthalmus magnuspinnatus</name>
    <dbReference type="NCBI Taxonomy" id="409849"/>
    <lineage>
        <taxon>Eukaryota</taxon>
        <taxon>Metazoa</taxon>
        <taxon>Chordata</taxon>
        <taxon>Craniata</taxon>
        <taxon>Vertebrata</taxon>
        <taxon>Euteleostomi</taxon>
        <taxon>Actinopterygii</taxon>
        <taxon>Neopterygii</taxon>
        <taxon>Teleostei</taxon>
        <taxon>Neoteleostei</taxon>
        <taxon>Acanthomorphata</taxon>
        <taxon>Gobiaria</taxon>
        <taxon>Gobiiformes</taxon>
        <taxon>Gobioidei</taxon>
        <taxon>Gobiidae</taxon>
        <taxon>Oxudercinae</taxon>
        <taxon>Periophthalmus</taxon>
    </lineage>
</organism>
<evidence type="ECO:0000313" key="5">
    <source>
        <dbReference type="Proteomes" id="UP000261520"/>
    </source>
</evidence>
<dbReference type="Ensembl" id="ENSPMGT00000015353.1">
    <property type="protein sequence ID" value="ENSPMGP00000014389.1"/>
    <property type="gene ID" value="ENSPMGG00000011794.1"/>
</dbReference>
<dbReference type="GO" id="GO:0019901">
    <property type="term" value="F:protein kinase binding"/>
    <property type="evidence" value="ECO:0007669"/>
    <property type="project" value="TreeGrafter"/>
</dbReference>
<evidence type="ECO:0000313" key="4">
    <source>
        <dbReference type="Ensembl" id="ENSPMGP00000014389.1"/>
    </source>
</evidence>
<feature type="domain" description="Scaffolding anchor of CK1" evidence="3">
    <location>
        <begin position="15"/>
        <end position="293"/>
    </location>
</feature>
<accession>A0A3B4ACN3</accession>
<sequence>MAESQLAVMDDENVNEKVPETRPEFYYSEEQRAALEQLVRNGDGAFKTRLKEDNAKDFLSAREVKTLLKSFHEYEKDSEGDGAGNGGTKGCSSADSGVHSTYWPQMSDTEVPALDIGWPGSSGLYKGVTRVHVYTHPPKGPGPHIKQVVRKLIQEAHKVLAIAMDLLTDLQILQDLLDASSRRSVAVYIVLDEGGVPHFLDMCSRLQISAVHLRVRNLRVRLVRGCGLALSSGRLPGSLCSKYMLVDGEKVMFGSYSFTWSSSRMDRNTITVMTGQVLDVFDQDFRELYAISEQVDLYREFNITKPPVTSPLKKPKVEPIRPIPVTTSRFQMSTGDSKQIENVKVPAHKYHNPKYSLVFGNNTGLTRSLQDLPSAKDSVASANTQKGGVHSSFLYASKDVKLDKTEGQSSRSNVGEEEHEVKPNLKKHHSKKQLASFKSFLKGKHSHNAPPETIDEGTVTQHSPAQKGRLGTSHSPLQNGKLGTSHSPVPNGKLGRSYSPVANGKVGSSHSPVTNGKVLLVDANGGNESEDGFEILEKPGTPKNKSKKSGKLLHRSVSLQAMDVSAGEEGGCMFYLYKYHLYVL</sequence>
<evidence type="ECO:0000256" key="1">
    <source>
        <dbReference type="ARBA" id="ARBA00006937"/>
    </source>
</evidence>
<feature type="region of interest" description="Disordered" evidence="2">
    <location>
        <begin position="75"/>
        <end position="95"/>
    </location>
</feature>
<dbReference type="PANTHER" id="PTHR16181">
    <property type="entry name" value="PROTEIN FAM83A-RELATED"/>
    <property type="match status" value="1"/>
</dbReference>
<dbReference type="AlphaFoldDB" id="A0A3B4ACN3"/>
<proteinExistence type="inferred from homology"/>
<protein>
    <recommendedName>
        <fullName evidence="3">Scaffolding anchor of CK1 domain-containing protein</fullName>
    </recommendedName>
</protein>
<dbReference type="Gene3D" id="3.30.870.10">
    <property type="entry name" value="Endonuclease Chain A"/>
    <property type="match status" value="1"/>
</dbReference>
<keyword evidence="5" id="KW-1185">Reference proteome</keyword>